<dbReference type="PROSITE" id="PS00041">
    <property type="entry name" value="HTH_ARAC_FAMILY_1"/>
    <property type="match status" value="1"/>
</dbReference>
<dbReference type="InterPro" id="IPR018062">
    <property type="entry name" value="HTH_AraC-typ_CS"/>
</dbReference>
<feature type="domain" description="HTH araC/xylS-type" evidence="4">
    <location>
        <begin position="199"/>
        <end position="300"/>
    </location>
</feature>
<evidence type="ECO:0000256" key="3">
    <source>
        <dbReference type="ARBA" id="ARBA00023163"/>
    </source>
</evidence>
<dbReference type="Pfam" id="PF12852">
    <property type="entry name" value="Cupin_6"/>
    <property type="match status" value="1"/>
</dbReference>
<dbReference type="EMBL" id="UGQW01000002">
    <property type="protein sequence ID" value="STZ68571.1"/>
    <property type="molecule type" value="Genomic_DNA"/>
</dbReference>
<dbReference type="RefSeq" id="WP_003773907.1">
    <property type="nucleotide sequence ID" value="NZ_CP031252.1"/>
</dbReference>
<accession>A0A378U0P9</accession>
<dbReference type="Proteomes" id="UP000254927">
    <property type="component" value="Unassembled WGS sequence"/>
</dbReference>
<reference evidence="5 6" key="1">
    <citation type="submission" date="2018-06" db="EMBL/GenBank/DDBJ databases">
        <authorList>
            <consortium name="Pathogen Informatics"/>
            <person name="Doyle S."/>
        </authorList>
    </citation>
    <scope>NUCLEOTIDE SEQUENCE [LARGE SCALE GENOMIC DNA]</scope>
    <source>
        <strain evidence="5 6">NCTC10660</strain>
    </source>
</reference>
<dbReference type="InterPro" id="IPR032783">
    <property type="entry name" value="AraC_lig"/>
</dbReference>
<dbReference type="PANTHER" id="PTHR46796">
    <property type="entry name" value="HTH-TYPE TRANSCRIPTIONAL ACTIVATOR RHAS-RELATED"/>
    <property type="match status" value="1"/>
</dbReference>
<sequence>MDILDKLVSLAQISGSVDVQCLFQGGWYVRHEARRGQALVHIVTDGEGWLQVDGMDKPRLLGSGDVVFFPHKIGHVLSSDAACANTGAGVEIASNGVFTQKRSGSGKADLSLFCARFDYDRQADLMDSLPETVFLNMRHTALQSVVAILQQEAERPQHGSKSVVDALSTVLLVLLVRTFLSENRIPTLPDGILKGWHDRRLRGVIQAVLAQPERAWNIEEMAAAATVSRAQLMRLFKAQTGMSPYAFVNRIRLQQAAAMLKQGSDSVLAIALAVGFGSETHFGKAFKKAYGISPGQYRKQAEDDMEFVI</sequence>
<evidence type="ECO:0000256" key="1">
    <source>
        <dbReference type="ARBA" id="ARBA00023015"/>
    </source>
</evidence>
<dbReference type="PANTHER" id="PTHR46796:SF13">
    <property type="entry name" value="HTH-TYPE TRANSCRIPTIONAL ACTIVATOR RHAS"/>
    <property type="match status" value="1"/>
</dbReference>
<dbReference type="SUPFAM" id="SSF46689">
    <property type="entry name" value="Homeodomain-like"/>
    <property type="match status" value="2"/>
</dbReference>
<dbReference type="InterPro" id="IPR018060">
    <property type="entry name" value="HTH_AraC"/>
</dbReference>
<evidence type="ECO:0000259" key="4">
    <source>
        <dbReference type="PROSITE" id="PS01124"/>
    </source>
</evidence>
<evidence type="ECO:0000313" key="5">
    <source>
        <dbReference type="EMBL" id="STZ68571.1"/>
    </source>
</evidence>
<dbReference type="GO" id="GO:0043565">
    <property type="term" value="F:sequence-specific DNA binding"/>
    <property type="evidence" value="ECO:0007669"/>
    <property type="project" value="InterPro"/>
</dbReference>
<proteinExistence type="predicted"/>
<dbReference type="PROSITE" id="PS01124">
    <property type="entry name" value="HTH_ARAC_FAMILY_2"/>
    <property type="match status" value="1"/>
</dbReference>
<gene>
    <name evidence="5" type="primary">mtrA</name>
    <name evidence="5" type="ORF">NCTC10660_02098</name>
</gene>
<organism evidence="5 6">
    <name type="scientific">Neisseria elongata</name>
    <dbReference type="NCBI Taxonomy" id="495"/>
    <lineage>
        <taxon>Bacteria</taxon>
        <taxon>Pseudomonadati</taxon>
        <taxon>Pseudomonadota</taxon>
        <taxon>Betaproteobacteria</taxon>
        <taxon>Neisseriales</taxon>
        <taxon>Neisseriaceae</taxon>
        <taxon>Neisseria</taxon>
    </lineage>
</organism>
<dbReference type="Gene3D" id="2.60.120.10">
    <property type="entry name" value="Jelly Rolls"/>
    <property type="match status" value="1"/>
</dbReference>
<dbReference type="SMART" id="SM00342">
    <property type="entry name" value="HTH_ARAC"/>
    <property type="match status" value="1"/>
</dbReference>
<dbReference type="AlphaFoldDB" id="A0A378U0P9"/>
<dbReference type="Pfam" id="PF12833">
    <property type="entry name" value="HTH_18"/>
    <property type="match status" value="1"/>
</dbReference>
<keyword evidence="1" id="KW-0805">Transcription regulation</keyword>
<evidence type="ECO:0000256" key="2">
    <source>
        <dbReference type="ARBA" id="ARBA00023125"/>
    </source>
</evidence>
<dbReference type="InterPro" id="IPR009057">
    <property type="entry name" value="Homeodomain-like_sf"/>
</dbReference>
<name>A0A378U0P9_NEIEL</name>
<dbReference type="InterPro" id="IPR020449">
    <property type="entry name" value="Tscrpt_reg_AraC-type_HTH"/>
</dbReference>
<dbReference type="GO" id="GO:0003700">
    <property type="term" value="F:DNA-binding transcription factor activity"/>
    <property type="evidence" value="ECO:0007669"/>
    <property type="project" value="InterPro"/>
</dbReference>
<keyword evidence="2" id="KW-0238">DNA-binding</keyword>
<evidence type="ECO:0000313" key="6">
    <source>
        <dbReference type="Proteomes" id="UP000254927"/>
    </source>
</evidence>
<dbReference type="Gene3D" id="1.10.10.60">
    <property type="entry name" value="Homeodomain-like"/>
    <property type="match status" value="2"/>
</dbReference>
<dbReference type="InterPro" id="IPR014710">
    <property type="entry name" value="RmlC-like_jellyroll"/>
</dbReference>
<dbReference type="PRINTS" id="PR00032">
    <property type="entry name" value="HTHARAC"/>
</dbReference>
<keyword evidence="3" id="KW-0804">Transcription</keyword>
<protein>
    <submittedName>
        <fullName evidence="5">AraC family transcription regulator</fullName>
    </submittedName>
</protein>
<dbReference type="InterPro" id="IPR050204">
    <property type="entry name" value="AraC_XylS_family_regulators"/>
</dbReference>
<dbReference type="GeneID" id="93353086"/>